<evidence type="ECO:0000313" key="15">
    <source>
        <dbReference type="Proteomes" id="UP000557307"/>
    </source>
</evidence>
<keyword evidence="6 12" id="KW-0812">Transmembrane</keyword>
<evidence type="ECO:0000256" key="9">
    <source>
        <dbReference type="ARBA" id="ARBA00023065"/>
    </source>
</evidence>
<keyword evidence="9" id="KW-0406">Ion transport</keyword>
<evidence type="ECO:0000256" key="4">
    <source>
        <dbReference type="ARBA" id="ARBA00022449"/>
    </source>
</evidence>
<evidence type="ECO:0000256" key="6">
    <source>
        <dbReference type="ARBA" id="ARBA00022692"/>
    </source>
</evidence>
<keyword evidence="4" id="KW-0050">Antiport</keyword>
<organism evidence="14 15">
    <name type="scientific">Rhabdobacter roseus</name>
    <dbReference type="NCBI Taxonomy" id="1655419"/>
    <lineage>
        <taxon>Bacteria</taxon>
        <taxon>Pseudomonadati</taxon>
        <taxon>Bacteroidota</taxon>
        <taxon>Cytophagia</taxon>
        <taxon>Cytophagales</taxon>
        <taxon>Cytophagaceae</taxon>
        <taxon>Rhabdobacter</taxon>
    </lineage>
</organism>
<feature type="transmembrane region" description="Helical" evidence="12">
    <location>
        <begin position="99"/>
        <end position="121"/>
    </location>
</feature>
<dbReference type="PANTHER" id="PTHR10110">
    <property type="entry name" value="SODIUM/HYDROGEN EXCHANGER"/>
    <property type="match status" value="1"/>
</dbReference>
<dbReference type="Proteomes" id="UP000557307">
    <property type="component" value="Unassembled WGS sequence"/>
</dbReference>
<reference evidence="14 15" key="1">
    <citation type="submission" date="2020-08" db="EMBL/GenBank/DDBJ databases">
        <title>Genomic Encyclopedia of Type Strains, Phase IV (KMG-IV): sequencing the most valuable type-strain genomes for metagenomic binning, comparative biology and taxonomic classification.</title>
        <authorList>
            <person name="Goeker M."/>
        </authorList>
    </citation>
    <scope>NUCLEOTIDE SEQUENCE [LARGE SCALE GENOMIC DNA]</scope>
    <source>
        <strain evidence="14 15">DSM 105074</strain>
    </source>
</reference>
<feature type="transmembrane region" description="Helical" evidence="12">
    <location>
        <begin position="318"/>
        <end position="343"/>
    </location>
</feature>
<feature type="transmembrane region" description="Helical" evidence="12">
    <location>
        <begin position="127"/>
        <end position="150"/>
    </location>
</feature>
<dbReference type="Pfam" id="PF00999">
    <property type="entry name" value="Na_H_Exchanger"/>
    <property type="match status" value="1"/>
</dbReference>
<comment type="subcellular location">
    <subcellularLocation>
        <location evidence="1">Cell membrane</location>
        <topology evidence="1">Multi-pass membrane protein</topology>
    </subcellularLocation>
</comment>
<dbReference type="GO" id="GO:0051453">
    <property type="term" value="P:regulation of intracellular pH"/>
    <property type="evidence" value="ECO:0007669"/>
    <property type="project" value="TreeGrafter"/>
</dbReference>
<evidence type="ECO:0000256" key="10">
    <source>
        <dbReference type="ARBA" id="ARBA00023136"/>
    </source>
</evidence>
<evidence type="ECO:0000256" key="11">
    <source>
        <dbReference type="ARBA" id="ARBA00023201"/>
    </source>
</evidence>
<accession>A0A840TYI1</accession>
<protein>
    <submittedName>
        <fullName evidence="14">CPA1 family monovalent cation:H+ antiporter</fullName>
    </submittedName>
</protein>
<name>A0A840TYI1_9BACT</name>
<keyword evidence="7 12" id="KW-1133">Transmembrane helix</keyword>
<dbReference type="PANTHER" id="PTHR10110:SF195">
    <property type="entry name" value="NA(+)_H(+) ANTIPORTER NHAS2"/>
    <property type="match status" value="1"/>
</dbReference>
<keyword evidence="3" id="KW-0813">Transport</keyword>
<dbReference type="GO" id="GO:0015386">
    <property type="term" value="F:potassium:proton antiporter activity"/>
    <property type="evidence" value="ECO:0007669"/>
    <property type="project" value="TreeGrafter"/>
</dbReference>
<evidence type="ECO:0000256" key="12">
    <source>
        <dbReference type="SAM" id="Phobius"/>
    </source>
</evidence>
<keyword evidence="8" id="KW-0915">Sodium</keyword>
<evidence type="ECO:0000256" key="7">
    <source>
        <dbReference type="ARBA" id="ARBA00022989"/>
    </source>
</evidence>
<dbReference type="Gene3D" id="6.10.140.1330">
    <property type="match status" value="1"/>
</dbReference>
<feature type="domain" description="Cation/H+ exchanger transmembrane" evidence="13">
    <location>
        <begin position="12"/>
        <end position="406"/>
    </location>
</feature>
<dbReference type="GO" id="GO:0098719">
    <property type="term" value="P:sodium ion import across plasma membrane"/>
    <property type="evidence" value="ECO:0007669"/>
    <property type="project" value="TreeGrafter"/>
</dbReference>
<dbReference type="InterPro" id="IPR006153">
    <property type="entry name" value="Cation/H_exchanger_TM"/>
</dbReference>
<feature type="transmembrane region" description="Helical" evidence="12">
    <location>
        <begin position="355"/>
        <end position="375"/>
    </location>
</feature>
<feature type="transmembrane region" description="Helical" evidence="12">
    <location>
        <begin position="292"/>
        <end position="312"/>
    </location>
</feature>
<sequence>MELYYSFSALIVLSAVFSYLNARYLKLPASIGIMVIALIVSLGLIATDQIFPRTFHRITSLIASIDLTEILMGAMLNFLLFAGAIHIHLEDLREQRLPIILFSTISVVISTFVIGLLMFYLLPWLGLPLPLIQCLVFGALISPTDPIAVLGILKQAGVPKSLETKIAGESLFNDGMAVVVFIIMLALARGEAVNTSFSGISLLLVKEALGGIALGLLLGFIGSQMIYRVDGYNVHVLITLAVVMGGHLAAQALHMSGPLAMVGAGLVMGNYGKSLGGISETERDYIDKFWELIDEILNALLFLIIGFELLLIPDLSQYGWVGLVTVAVVLLARFISIYLPIQFIPFRTRFGRKSITILVWGGLRGGVSIALALSIDPGLHRDQLLAITYFVVLFSILVQGLTIGKLTAGMSHQEEVQDPQTP</sequence>
<dbReference type="RefSeq" id="WP_184178034.1">
    <property type="nucleotide sequence ID" value="NZ_JACHGF010000010.1"/>
</dbReference>
<feature type="transmembrane region" description="Helical" evidence="12">
    <location>
        <begin position="6"/>
        <end position="22"/>
    </location>
</feature>
<comment type="similarity">
    <text evidence="2">Belongs to the monovalent cation:proton antiporter 1 (CPA1) transporter (TC 2.A.36) family.</text>
</comment>
<feature type="transmembrane region" description="Helical" evidence="12">
    <location>
        <begin position="387"/>
        <end position="404"/>
    </location>
</feature>
<feature type="transmembrane region" description="Helical" evidence="12">
    <location>
        <begin position="67"/>
        <end position="87"/>
    </location>
</feature>
<proteinExistence type="inferred from homology"/>
<evidence type="ECO:0000313" key="14">
    <source>
        <dbReference type="EMBL" id="MBB5286672.1"/>
    </source>
</evidence>
<evidence type="ECO:0000256" key="1">
    <source>
        <dbReference type="ARBA" id="ARBA00004651"/>
    </source>
</evidence>
<dbReference type="AlphaFoldDB" id="A0A840TYI1"/>
<dbReference type="GO" id="GO:0005886">
    <property type="term" value="C:plasma membrane"/>
    <property type="evidence" value="ECO:0007669"/>
    <property type="project" value="UniProtKB-SubCell"/>
</dbReference>
<gene>
    <name evidence="14" type="ORF">HNQ92_004833</name>
</gene>
<dbReference type="InterPro" id="IPR018422">
    <property type="entry name" value="Cation/H_exchanger_CPA1"/>
</dbReference>
<feature type="transmembrane region" description="Helical" evidence="12">
    <location>
        <begin position="200"/>
        <end position="220"/>
    </location>
</feature>
<evidence type="ECO:0000256" key="2">
    <source>
        <dbReference type="ARBA" id="ARBA00007367"/>
    </source>
</evidence>
<comment type="caution">
    <text evidence="14">The sequence shown here is derived from an EMBL/GenBank/DDBJ whole genome shotgun (WGS) entry which is preliminary data.</text>
</comment>
<dbReference type="GO" id="GO:0015385">
    <property type="term" value="F:sodium:proton antiporter activity"/>
    <property type="evidence" value="ECO:0007669"/>
    <property type="project" value="InterPro"/>
</dbReference>
<feature type="transmembrane region" description="Helical" evidence="12">
    <location>
        <begin position="232"/>
        <end position="249"/>
    </location>
</feature>
<keyword evidence="15" id="KW-1185">Reference proteome</keyword>
<dbReference type="EMBL" id="JACHGF010000010">
    <property type="protein sequence ID" value="MBB5286672.1"/>
    <property type="molecule type" value="Genomic_DNA"/>
</dbReference>
<keyword evidence="5" id="KW-1003">Cell membrane</keyword>
<evidence type="ECO:0000256" key="5">
    <source>
        <dbReference type="ARBA" id="ARBA00022475"/>
    </source>
</evidence>
<keyword evidence="10 12" id="KW-0472">Membrane</keyword>
<feature type="transmembrane region" description="Helical" evidence="12">
    <location>
        <begin position="171"/>
        <end position="188"/>
    </location>
</feature>
<feature type="transmembrane region" description="Helical" evidence="12">
    <location>
        <begin position="29"/>
        <end position="47"/>
    </location>
</feature>
<keyword evidence="11" id="KW-0739">Sodium transport</keyword>
<evidence type="ECO:0000259" key="13">
    <source>
        <dbReference type="Pfam" id="PF00999"/>
    </source>
</evidence>
<evidence type="ECO:0000256" key="8">
    <source>
        <dbReference type="ARBA" id="ARBA00023053"/>
    </source>
</evidence>
<evidence type="ECO:0000256" key="3">
    <source>
        <dbReference type="ARBA" id="ARBA00022448"/>
    </source>
</evidence>